<dbReference type="GeneID" id="101513718"/>
<dbReference type="RefSeq" id="XP_027191791.1">
    <property type="nucleotide sequence ID" value="XM_027335990.1"/>
</dbReference>
<evidence type="ECO:0000313" key="1">
    <source>
        <dbReference type="Proteomes" id="UP000087171"/>
    </source>
</evidence>
<keyword evidence="1" id="KW-1185">Reference proteome</keyword>
<name>A0A1S3E9Z3_CICAR</name>
<proteinExistence type="predicted"/>
<evidence type="ECO:0000313" key="3">
    <source>
        <dbReference type="RefSeq" id="XP_027191791.1"/>
    </source>
</evidence>
<dbReference type="AlphaFoldDB" id="A0A1S3E9Z3"/>
<dbReference type="OrthoDB" id="778244at2759"/>
<dbReference type="GO" id="GO:0005776">
    <property type="term" value="C:autophagosome"/>
    <property type="evidence" value="ECO:0007669"/>
    <property type="project" value="TreeGrafter"/>
</dbReference>
<dbReference type="eggNOG" id="ENOG502S0VR">
    <property type="taxonomic scope" value="Eukaryota"/>
</dbReference>
<accession>A0A1S3E9Z3</accession>
<dbReference type="Proteomes" id="UP000087171">
    <property type="component" value="Chromosome Ca6"/>
</dbReference>
<sequence>MITMDVKGITWVGNIYQKFENMCLEAEDMMYEDTAEYIENQMQSVGASVKKLYSDIVGDLLPSIACGLDEKEDSELPADQCTDAGLRKKPVKIFKERPAKANIKQTTVDSRIDKNADNDCIHDASYDGTCKTDVLFKSSSRNSVKKSNFISRSRQYVGSMDIKSNLGVDENPVNEKMAATKISNEITSAETKIFNEITSAETDTCRPLQRCEISNEDQNQNHGARVSKPASAEVTSLASEADHCNEIENACTEQFPYVLVQVKSAEEKQIGMSSSCGPFGERDDFSMDRTVQSDDCSNSMVVLSYPEQGKKSMQEDHLKLEETCVMVTGDDLQEIGNLKTNKKTRRRQGFSLSKKSARKQEYEELAIWHENNCLDKTLHHKKLLVPSVSESEWELL</sequence>
<dbReference type="GO" id="GO:0061908">
    <property type="term" value="C:phagophore"/>
    <property type="evidence" value="ECO:0007669"/>
    <property type="project" value="TreeGrafter"/>
</dbReference>
<evidence type="ECO:0000313" key="2">
    <source>
        <dbReference type="RefSeq" id="XP_004505507.1"/>
    </source>
</evidence>
<dbReference type="PANTHER" id="PTHR34659:SF13">
    <property type="entry name" value="SMP-LTD DOMAIN-CONTAINING PROTEIN"/>
    <property type="match status" value="1"/>
</dbReference>
<dbReference type="PaxDb" id="3827-XP_004505507.1"/>
<dbReference type="PANTHER" id="PTHR34659">
    <property type="entry name" value="BNAA05G11610D PROTEIN"/>
    <property type="match status" value="1"/>
</dbReference>
<dbReference type="InterPro" id="IPR053273">
    <property type="entry name" value="CST_Regulator"/>
</dbReference>
<dbReference type="RefSeq" id="XP_004505507.1">
    <property type="nucleotide sequence ID" value="XM_004505450.3"/>
</dbReference>
<reference evidence="1" key="1">
    <citation type="journal article" date="2013" name="Nat. Biotechnol.">
        <title>Draft genome sequence of chickpea (Cicer arietinum) provides a resource for trait improvement.</title>
        <authorList>
            <person name="Varshney R.K."/>
            <person name="Song C."/>
            <person name="Saxena R.K."/>
            <person name="Azam S."/>
            <person name="Yu S."/>
            <person name="Sharpe A.G."/>
            <person name="Cannon S."/>
            <person name="Baek J."/>
            <person name="Rosen B.D."/>
            <person name="Tar'an B."/>
            <person name="Millan T."/>
            <person name="Zhang X."/>
            <person name="Ramsay L.D."/>
            <person name="Iwata A."/>
            <person name="Wang Y."/>
            <person name="Nelson W."/>
            <person name="Farmer A.D."/>
            <person name="Gaur P.M."/>
            <person name="Soderlund C."/>
            <person name="Penmetsa R.V."/>
            <person name="Xu C."/>
            <person name="Bharti A.K."/>
            <person name="He W."/>
            <person name="Winter P."/>
            <person name="Zhao S."/>
            <person name="Hane J.K."/>
            <person name="Carrasquilla-Garcia N."/>
            <person name="Condie J.A."/>
            <person name="Upadhyaya H.D."/>
            <person name="Luo M.C."/>
            <person name="Thudi M."/>
            <person name="Gowda C.L."/>
            <person name="Singh N.P."/>
            <person name="Lichtenzveig J."/>
            <person name="Gali K.K."/>
            <person name="Rubio J."/>
            <person name="Nadarajan N."/>
            <person name="Dolezel J."/>
            <person name="Bansal K.C."/>
            <person name="Xu X."/>
            <person name="Edwards D."/>
            <person name="Zhang G."/>
            <person name="Kahl G."/>
            <person name="Gil J."/>
            <person name="Singh K.B."/>
            <person name="Datta S.K."/>
            <person name="Jackson S.A."/>
            <person name="Wang J."/>
            <person name="Cook D.R."/>
        </authorList>
    </citation>
    <scope>NUCLEOTIDE SEQUENCE [LARGE SCALE GENOMIC DNA]</scope>
    <source>
        <strain evidence="1">cv. CDC Frontier</strain>
    </source>
</reference>
<dbReference type="KEGG" id="cam:101513718"/>
<dbReference type="GO" id="GO:0006950">
    <property type="term" value="P:response to stress"/>
    <property type="evidence" value="ECO:0007669"/>
    <property type="project" value="TreeGrafter"/>
</dbReference>
<protein>
    <submittedName>
        <fullName evidence="2 3">Uncharacterized protein LOC101513718</fullName>
    </submittedName>
</protein>
<organism evidence="1 3">
    <name type="scientific">Cicer arietinum</name>
    <name type="common">Chickpea</name>
    <name type="synonym">Garbanzo</name>
    <dbReference type="NCBI Taxonomy" id="3827"/>
    <lineage>
        <taxon>Eukaryota</taxon>
        <taxon>Viridiplantae</taxon>
        <taxon>Streptophyta</taxon>
        <taxon>Embryophyta</taxon>
        <taxon>Tracheophyta</taxon>
        <taxon>Spermatophyta</taxon>
        <taxon>Magnoliopsida</taxon>
        <taxon>eudicotyledons</taxon>
        <taxon>Gunneridae</taxon>
        <taxon>Pentapetalae</taxon>
        <taxon>rosids</taxon>
        <taxon>fabids</taxon>
        <taxon>Fabales</taxon>
        <taxon>Fabaceae</taxon>
        <taxon>Papilionoideae</taxon>
        <taxon>50 kb inversion clade</taxon>
        <taxon>NPAAA clade</taxon>
        <taxon>Hologalegina</taxon>
        <taxon>IRL clade</taxon>
        <taxon>Cicereae</taxon>
        <taxon>Cicer</taxon>
    </lineage>
</organism>
<gene>
    <name evidence="2 3" type="primary">LOC101513718</name>
</gene>
<reference evidence="2 3" key="2">
    <citation type="submission" date="2025-04" db="UniProtKB">
        <authorList>
            <consortium name="RefSeq"/>
        </authorList>
    </citation>
    <scope>IDENTIFICATION</scope>
    <source>
        <tissue evidence="2 3">Etiolated seedlings</tissue>
    </source>
</reference>